<dbReference type="AlphaFoldDB" id="A0AAW6SZW7"/>
<dbReference type="Proteomes" id="UP001159179">
    <property type="component" value="Unassembled WGS sequence"/>
</dbReference>
<accession>A0AAW6SZW7</accession>
<keyword evidence="1" id="KW-0649">Protein kinase inhibitor</keyword>
<comment type="caution">
    <text evidence="1">The sequence shown here is derived from an EMBL/GenBank/DDBJ whole genome shotgun (WGS) entry which is preliminary data.</text>
</comment>
<dbReference type="RefSeq" id="WP_251337824.1">
    <property type="nucleotide sequence ID" value="NZ_JAMATW010000002.1"/>
</dbReference>
<dbReference type="GO" id="GO:0004860">
    <property type="term" value="F:protein kinase inhibitor activity"/>
    <property type="evidence" value="ECO:0007669"/>
    <property type="project" value="UniProtKB-KW"/>
</dbReference>
<sequence length="44" mass="5351">MQRYLTLSNEILILTYEKAMKLELPKEFIELLQEEVEKRQLVVK</sequence>
<protein>
    <submittedName>
        <fullName evidence="1">Sporulation histidine kinase inhibitor Sda</fullName>
    </submittedName>
</protein>
<reference evidence="1" key="1">
    <citation type="submission" date="2023-03" db="EMBL/GenBank/DDBJ databases">
        <title>Bacterial isolates from washroom surfaces on a university campus.</title>
        <authorList>
            <person name="Holman D.B."/>
            <person name="Gzyl K.E."/>
            <person name="Taheri A.E."/>
        </authorList>
    </citation>
    <scope>NUCLEOTIDE SEQUENCE</scope>
    <source>
        <strain evidence="1">RD03</strain>
    </source>
</reference>
<dbReference type="Gene3D" id="1.10.287.1100">
    <property type="entry name" value="Sporulation inhibitor A"/>
    <property type="match status" value="1"/>
</dbReference>
<dbReference type="EMBL" id="JAROYP010000010">
    <property type="protein sequence ID" value="MDH5162569.1"/>
    <property type="molecule type" value="Genomic_DNA"/>
</dbReference>
<dbReference type="Pfam" id="PF08970">
    <property type="entry name" value="Sda"/>
    <property type="match status" value="1"/>
</dbReference>
<organism evidence="1 2">
    <name type="scientific">Heyndrickxia oleronia</name>
    <dbReference type="NCBI Taxonomy" id="38875"/>
    <lineage>
        <taxon>Bacteria</taxon>
        <taxon>Bacillati</taxon>
        <taxon>Bacillota</taxon>
        <taxon>Bacilli</taxon>
        <taxon>Bacillales</taxon>
        <taxon>Bacillaceae</taxon>
        <taxon>Heyndrickxia</taxon>
    </lineage>
</organism>
<evidence type="ECO:0000313" key="2">
    <source>
        <dbReference type="Proteomes" id="UP001159179"/>
    </source>
</evidence>
<evidence type="ECO:0000313" key="1">
    <source>
        <dbReference type="EMBL" id="MDH5162569.1"/>
    </source>
</evidence>
<dbReference type="InterPro" id="IPR015064">
    <property type="entry name" value="Sda"/>
</dbReference>
<gene>
    <name evidence="1" type="primary">sda</name>
    <name evidence="1" type="ORF">P5X88_16675</name>
</gene>
<proteinExistence type="predicted"/>
<name>A0AAW6SZW7_9BACI</name>
<dbReference type="SUPFAM" id="SSF100985">
    <property type="entry name" value="Sporulation inhibitor Sda"/>
    <property type="match status" value="1"/>
</dbReference>
<dbReference type="InterPro" id="IPR036916">
    <property type="entry name" value="Sda_sf"/>
</dbReference>